<dbReference type="VEuPathDB" id="PlasmoDB:PVW1_100020100"/>
<organism evidence="2 3">
    <name type="scientific">Plasmodium vivax</name>
    <name type="common">malaria parasite P. vivax</name>
    <dbReference type="NCBI Taxonomy" id="5855"/>
    <lineage>
        <taxon>Eukaryota</taxon>
        <taxon>Sar</taxon>
        <taxon>Alveolata</taxon>
        <taxon>Apicomplexa</taxon>
        <taxon>Aconoidasida</taxon>
        <taxon>Haemosporida</taxon>
        <taxon>Plasmodiidae</taxon>
        <taxon>Plasmodium</taxon>
        <taxon>Plasmodium (Plasmodium)</taxon>
    </lineage>
</organism>
<accession>A0A1G4GSB3</accession>
<reference evidence="2 3" key="1">
    <citation type="submission" date="2016-07" db="EMBL/GenBank/DDBJ databases">
        <authorList>
            <consortium name="Pathogen Informatics"/>
        </authorList>
    </citation>
    <scope>NUCLEOTIDE SEQUENCE [LARGE SCALE GENOMIC DNA]</scope>
</reference>
<dbReference type="VEuPathDB" id="PlasmoDB:PVPAM_000029400"/>
<gene>
    <name evidence="2" type="ORF">PVT01_030028400</name>
</gene>
<evidence type="ECO:0000256" key="1">
    <source>
        <dbReference type="SAM" id="Phobius"/>
    </source>
</evidence>
<dbReference type="VEuPathDB" id="PlasmoDB:PVP01_0001070"/>
<sequence>YNIVQQFSVCKGFLDMINNPQAKEKYTDKCTTTVVDNMHLDQSYVDVCSIFKGALKLFSTGSRIYEKNIYCGYMNYWLNKQMRRSINSTCDTNTFYTTLIKNDTENSTILNICKEEIYNMEEPEFKNMYVLNNMYKELNEYKANMRKRYSEACKNAKECSRLYNSIISKCVQEKTSSLCIELSNINAKINNEGWMKQGNYVCNGIEALLSAEEAYAMNGKNKNTYLIHSISISVLMLGIFLIFLIFYK</sequence>
<dbReference type="EMBL" id="LT615241">
    <property type="protein sequence ID" value="SCO65469.1"/>
    <property type="molecule type" value="Genomic_DNA"/>
</dbReference>
<name>A0A1G4GSB3_PLAVI</name>
<evidence type="ECO:0000313" key="2">
    <source>
        <dbReference type="EMBL" id="SCO65469.1"/>
    </source>
</evidence>
<feature type="non-terminal residue" evidence="2">
    <location>
        <position position="1"/>
    </location>
</feature>
<keyword evidence="1" id="KW-0472">Membrane</keyword>
<protein>
    <recommendedName>
        <fullName evidence="4">VIR protein</fullName>
    </recommendedName>
</protein>
<evidence type="ECO:0000313" key="3">
    <source>
        <dbReference type="Proteomes" id="UP000196402"/>
    </source>
</evidence>
<dbReference type="Proteomes" id="UP000196402">
    <property type="component" value="Chromosome 3"/>
</dbReference>
<dbReference type="AlphaFoldDB" id="A0A1G4GSB3"/>
<evidence type="ECO:0008006" key="4">
    <source>
        <dbReference type="Google" id="ProtNLM"/>
    </source>
</evidence>
<feature type="non-terminal residue" evidence="2">
    <location>
        <position position="248"/>
    </location>
</feature>
<proteinExistence type="predicted"/>
<keyword evidence="1" id="KW-0812">Transmembrane</keyword>
<keyword evidence="1" id="KW-1133">Transmembrane helix</keyword>
<feature type="transmembrane region" description="Helical" evidence="1">
    <location>
        <begin position="225"/>
        <end position="247"/>
    </location>
</feature>